<protein>
    <recommendedName>
        <fullName evidence="3 12">Nuclear cap-binding protein subunit 2</fullName>
    </recommendedName>
    <alternativeName>
        <fullName evidence="12">20 kDa nuclear cap-binding protein</fullName>
    </alternativeName>
</protein>
<keyword evidence="15" id="KW-1185">Reference proteome</keyword>
<dbReference type="GO" id="GO:0031047">
    <property type="term" value="P:regulatory ncRNA-mediated gene silencing"/>
    <property type="evidence" value="ECO:0007669"/>
    <property type="project" value="UniProtKB-KW"/>
</dbReference>
<evidence type="ECO:0000256" key="6">
    <source>
        <dbReference type="ARBA" id="ARBA00022884"/>
    </source>
</evidence>
<dbReference type="PANTHER" id="PTHR18847:SF0">
    <property type="entry name" value="NUCLEAR CAP-BINDING PROTEIN SUBUNIT 2"/>
    <property type="match status" value="1"/>
</dbReference>
<organism evidence="14 15">
    <name type="scientific">Oreochromis niloticus</name>
    <name type="common">Nile tilapia</name>
    <name type="synonym">Tilapia nilotica</name>
    <dbReference type="NCBI Taxonomy" id="8128"/>
    <lineage>
        <taxon>Eukaryota</taxon>
        <taxon>Metazoa</taxon>
        <taxon>Chordata</taxon>
        <taxon>Craniata</taxon>
        <taxon>Vertebrata</taxon>
        <taxon>Euteleostomi</taxon>
        <taxon>Actinopterygii</taxon>
        <taxon>Neopterygii</taxon>
        <taxon>Teleostei</taxon>
        <taxon>Neoteleostei</taxon>
        <taxon>Acanthomorphata</taxon>
        <taxon>Ovalentaria</taxon>
        <taxon>Cichlomorphae</taxon>
        <taxon>Cichliformes</taxon>
        <taxon>Cichlidae</taxon>
        <taxon>African cichlids</taxon>
        <taxon>Pseudocrenilabrinae</taxon>
        <taxon>Oreochromini</taxon>
        <taxon>Oreochromis</taxon>
    </lineage>
</organism>
<dbReference type="Pfam" id="PF00076">
    <property type="entry name" value="RRM_1"/>
    <property type="match status" value="1"/>
</dbReference>
<dbReference type="GO" id="GO:0000184">
    <property type="term" value="P:nuclear-transcribed mRNA catabolic process, nonsense-mediated decay"/>
    <property type="evidence" value="ECO:0007669"/>
    <property type="project" value="UniProtKB-KW"/>
</dbReference>
<evidence type="ECO:0000256" key="4">
    <source>
        <dbReference type="ARBA" id="ARBA00022664"/>
    </source>
</evidence>
<accession>A0A669BB24</accession>
<dbReference type="InParanoid" id="A0A669BB24"/>
<reference evidence="14" key="2">
    <citation type="submission" date="2025-08" db="UniProtKB">
        <authorList>
            <consortium name="Ensembl"/>
        </authorList>
    </citation>
    <scope>IDENTIFICATION</scope>
</reference>
<dbReference type="InterPro" id="IPR000504">
    <property type="entry name" value="RRM_dom"/>
</dbReference>
<evidence type="ECO:0000256" key="1">
    <source>
        <dbReference type="ARBA" id="ARBA00004123"/>
    </source>
</evidence>
<keyword evidence="5" id="KW-0813">Transport</keyword>
<dbReference type="GO" id="GO:0005846">
    <property type="term" value="C:nuclear cap binding complex"/>
    <property type="evidence" value="ECO:0007669"/>
    <property type="project" value="InterPro"/>
</dbReference>
<dbReference type="GO" id="GO:0045292">
    <property type="term" value="P:mRNA cis splicing, via spliceosome"/>
    <property type="evidence" value="ECO:0007669"/>
    <property type="project" value="InterPro"/>
</dbReference>
<evidence type="ECO:0000256" key="8">
    <source>
        <dbReference type="ARBA" id="ARBA00023161"/>
    </source>
</evidence>
<keyword evidence="9 12" id="KW-0508">mRNA splicing</keyword>
<reference evidence="15" key="1">
    <citation type="submission" date="2012-01" db="EMBL/GenBank/DDBJ databases">
        <title>The Genome Sequence of Oreochromis niloticus (Nile Tilapia).</title>
        <authorList>
            <consortium name="Broad Institute Genome Assembly Team"/>
            <consortium name="Broad Institute Sequencing Platform"/>
            <person name="Di Palma F."/>
            <person name="Johnson J."/>
            <person name="Lander E.S."/>
            <person name="Lindblad-Toh K."/>
        </authorList>
    </citation>
    <scope>NUCLEOTIDE SEQUENCE [LARGE SCALE GENOMIC DNA]</scope>
</reference>
<evidence type="ECO:0000256" key="2">
    <source>
        <dbReference type="ARBA" id="ARBA00010725"/>
    </source>
</evidence>
<evidence type="ECO:0000259" key="13">
    <source>
        <dbReference type="PROSITE" id="PS50102"/>
    </source>
</evidence>
<dbReference type="Proteomes" id="UP000005207">
    <property type="component" value="Linkage group LG17"/>
</dbReference>
<evidence type="ECO:0000256" key="10">
    <source>
        <dbReference type="ARBA" id="ARBA00023242"/>
    </source>
</evidence>
<dbReference type="GeneTree" id="ENSGT00390000003197"/>
<dbReference type="SUPFAM" id="SSF54928">
    <property type="entry name" value="RNA-binding domain, RBD"/>
    <property type="match status" value="1"/>
</dbReference>
<dbReference type="CDD" id="cd12240">
    <property type="entry name" value="RRM_NCBP2"/>
    <property type="match status" value="1"/>
</dbReference>
<dbReference type="PANTHER" id="PTHR18847">
    <property type="entry name" value="20 KD NUCLEAR CAP BINDING PROTEIN"/>
    <property type="match status" value="1"/>
</dbReference>
<keyword evidence="5" id="KW-0509">mRNA transport</keyword>
<dbReference type="Ensembl" id="ENSONIT00000064712.1">
    <property type="protein sequence ID" value="ENSONIP00000031680.1"/>
    <property type="gene ID" value="ENSONIG00000034872.1"/>
</dbReference>
<dbReference type="PROSITE" id="PS50102">
    <property type="entry name" value="RRM"/>
    <property type="match status" value="1"/>
</dbReference>
<dbReference type="InterPro" id="IPR035979">
    <property type="entry name" value="RBD_domain_sf"/>
</dbReference>
<evidence type="ECO:0000256" key="7">
    <source>
        <dbReference type="ARBA" id="ARBA00023158"/>
    </source>
</evidence>
<dbReference type="GO" id="GO:0005634">
    <property type="term" value="C:nucleus"/>
    <property type="evidence" value="ECO:0007669"/>
    <property type="project" value="UniProtKB-SubCell"/>
</dbReference>
<evidence type="ECO:0000256" key="12">
    <source>
        <dbReference type="RuleBase" id="RU364036"/>
    </source>
</evidence>
<evidence type="ECO:0000256" key="11">
    <source>
        <dbReference type="PROSITE-ProRule" id="PRU00176"/>
    </source>
</evidence>
<dbReference type="GO" id="GO:0051028">
    <property type="term" value="P:mRNA transport"/>
    <property type="evidence" value="ECO:0007669"/>
    <property type="project" value="UniProtKB-KW"/>
</dbReference>
<dbReference type="GO" id="GO:0000339">
    <property type="term" value="F:RNA cap binding"/>
    <property type="evidence" value="ECO:0007669"/>
    <property type="project" value="InterPro"/>
</dbReference>
<evidence type="ECO:0000256" key="9">
    <source>
        <dbReference type="ARBA" id="ARBA00023187"/>
    </source>
</evidence>
<dbReference type="InterPro" id="IPR027157">
    <property type="entry name" value="NCBP2"/>
</dbReference>
<keyword evidence="6 11" id="KW-0694">RNA-binding</keyword>
<dbReference type="Gene3D" id="3.30.70.330">
    <property type="match status" value="1"/>
</dbReference>
<dbReference type="InterPro" id="IPR034148">
    <property type="entry name" value="NCBP2_RRM"/>
</dbReference>
<comment type="function">
    <text evidence="12">Component of the cap-binding complex (CBC), which binds co-transcriptionally to the 5' cap of pre-mRNAs and is involved in various processes such as pre-mRNA splicing, translation regulation, nonsense-mediated mRNA decay, RNA-mediated gene silencing (RNAi) by microRNAs (miRNAs) and mRNA export. The CBC complex is involved in mRNA export from the nucleus, leading to the recruitment of the mRNA export machinery to the 5' end of mRNA and to mRNA export in a 5' to 3' direction through the nuclear pore. The CBC complex is also involved in mediating U snRNA and intronless mRNAs export from the nucleus. The CBC complex is essential for a pioneer round of mRNA translation, before steady state translation when the CBC complex is replaced by cytoplasmic cap-binding protein eIF4E. The pioneer round of mRNA translation mediated by the CBC complex plays a central role in nonsense-mediated mRNA decay (NMD), NMD only taking place in mRNAs bound to the CBC complex, but not on eIF4E-bound mRNAs. The CBC complex enhances NMD in mRNAs containing at least one exon-junction complex (EJC), promoting the interaction between upf1 and upf2. The CBC complex is also involved in 'failsafe' NMD, which is independent of the EJC complex, while it does not participate in Staufen-mediated mRNA decay (SMD). During cell proliferation, the CBC complex is also involved in microRNAs (miRNAs) biogenesis via its interaction with srrt/ars2, thereby being required for miRNA-mediated RNA interference. The CBC complex also acts as a negative regulator of parn, thereby acting as an inhibitor of mRNA deadenylation. In the CBC complex, ncbp2/cbp20 recognizes and binds capped RNAs (m7GpppG-capped RNA) but requires ncbp1/cbp80 to stabilize the movement of its N-terminal loop and lock the CBC into a high affinity cap-binding state with the cap structure. The conventional cap-binding complex with NCBP2 binds both small nuclear RNA (snRNA) and messenger (mRNA) and is involved in their export from the nucleus.</text>
</comment>
<sequence length="120" mass="13544">MSLTVHQQLDTFSSTALKLSLCSRGEKYDGKKLNVNTSHIRKLYVHKLFSKSGDVTRIIIGLDETKKTACGFCFVEYYTCADAEHALRFINGTRLDNSIIRTDWDASRMKAVRAQLPGII</sequence>
<evidence type="ECO:0000256" key="3">
    <source>
        <dbReference type="ARBA" id="ARBA00019878"/>
    </source>
</evidence>
<feature type="domain" description="RRM" evidence="13">
    <location>
        <begin position="34"/>
        <end position="107"/>
    </location>
</feature>
<comment type="similarity">
    <text evidence="2 12">Belongs to the RRM NCBP2 family.</text>
</comment>
<comment type="subcellular location">
    <subcellularLocation>
        <location evidence="1 12">Nucleus</location>
    </subcellularLocation>
</comment>
<comment type="subunit">
    <text evidence="12">Component of the nuclear cap-binding complex (CBC), a heterodimer composed of ncbp1/cbp80 and ncbp2/cbp20 that interacts with m7GpppG-capped RNA.</text>
</comment>
<dbReference type="SMART" id="SM00360">
    <property type="entry name" value="RRM"/>
    <property type="match status" value="1"/>
</dbReference>
<evidence type="ECO:0000256" key="5">
    <source>
        <dbReference type="ARBA" id="ARBA00022816"/>
    </source>
</evidence>
<reference evidence="14" key="3">
    <citation type="submission" date="2025-09" db="UniProtKB">
        <authorList>
            <consortium name="Ensembl"/>
        </authorList>
    </citation>
    <scope>IDENTIFICATION</scope>
</reference>
<keyword evidence="4 12" id="KW-0507">mRNA processing</keyword>
<keyword evidence="10 12" id="KW-0539">Nucleus</keyword>
<proteinExistence type="inferred from homology"/>
<name>A0A669BB24_ORENI</name>
<dbReference type="InterPro" id="IPR012677">
    <property type="entry name" value="Nucleotide-bd_a/b_plait_sf"/>
</dbReference>
<dbReference type="AlphaFoldDB" id="A0A669BB24"/>
<evidence type="ECO:0000313" key="14">
    <source>
        <dbReference type="Ensembl" id="ENSONIP00000031680.1"/>
    </source>
</evidence>
<evidence type="ECO:0000313" key="15">
    <source>
        <dbReference type="Proteomes" id="UP000005207"/>
    </source>
</evidence>
<keyword evidence="8" id="KW-0866">Nonsense-mediated mRNA decay</keyword>
<keyword evidence="7" id="KW-0943">RNA-mediated gene silencing</keyword>